<gene>
    <name evidence="2" type="ORF">VQ02_18600</name>
</gene>
<evidence type="ECO:0000313" key="2">
    <source>
        <dbReference type="EMBL" id="KMO34767.1"/>
    </source>
</evidence>
<feature type="signal peptide" evidence="1">
    <location>
        <begin position="1"/>
        <end position="28"/>
    </location>
</feature>
<keyword evidence="3" id="KW-1185">Reference proteome</keyword>
<organism evidence="2 3">
    <name type="scientific">Methylobacterium variabile</name>
    <dbReference type="NCBI Taxonomy" id="298794"/>
    <lineage>
        <taxon>Bacteria</taxon>
        <taxon>Pseudomonadati</taxon>
        <taxon>Pseudomonadota</taxon>
        <taxon>Alphaproteobacteria</taxon>
        <taxon>Hyphomicrobiales</taxon>
        <taxon>Methylobacteriaceae</taxon>
        <taxon>Methylobacterium</taxon>
    </lineage>
</organism>
<dbReference type="EMBL" id="LABY01000130">
    <property type="protein sequence ID" value="KMO34767.1"/>
    <property type="molecule type" value="Genomic_DNA"/>
</dbReference>
<evidence type="ECO:0000313" key="3">
    <source>
        <dbReference type="Proteomes" id="UP000035955"/>
    </source>
</evidence>
<dbReference type="AlphaFoldDB" id="A0A0J6SM97"/>
<dbReference type="PATRIC" id="fig|298794.3.peg.997"/>
<dbReference type="Proteomes" id="UP000035955">
    <property type="component" value="Unassembled WGS sequence"/>
</dbReference>
<accession>A0A0J6SM97</accession>
<name>A0A0J6SM97_9HYPH</name>
<feature type="chain" id="PRO_5005281736" evidence="1">
    <location>
        <begin position="29"/>
        <end position="966"/>
    </location>
</feature>
<sequence>MEIPMTAPLARAIGGLLLFALACQPADAQKGMAPTYKRIQITDPGSTGDASLFSVAPPGGAPRPLSTVTIPLDPAAIGFSPGLRTLLDAVAKRPATPSDRLFGSLPLTPYDYLPTAVQKTAVRTATGTVDAAPVFQAWLDDLVAQAGDGNIVADVPDGEWVFSRAARVYVRSPGKNRTLTLRMGRGAKFVAGPANQYRFLNKGAWDAAGNTLSDASGVSGDVWTAVSANDNLTGFAQVATVQVGDRIWKRPDGRYQKILATPLYDRQFWNAATGQDDAGNAPYASGGCDENRAFVVGRGGSYALDGITSWAIGDEGLCVQNAWRKLTIRGGTYRGTIDLATTVTNPSTFPLNNTSCTPGDWYTFVSPAGGPAGPTLVQLDSTHTTGFGDSSVLAPGDKVMCVGVGSGRWHKAYAGPTPRGRIRPSDFTINERRYLGAVSAGTPAGLVGPDVKDYPFESKGAFGAVYEIAEDFAYGGKTYLAGTSLYFGAKGLETIERDPDWDRGIFHFFVDQKSTVRLEGPLQVVSRIDGIATPELSNGIAVRVHSTERNTQPQGYLFQGSMFSAELYSESDVADPGYAQFRSGNWRKMIETLSIFGPEIRAGSTARTTQQGGAQRAASLIATPRAFEAAIDFIDSSVPVADLHANGAFGRAIGIFARGWDVMNTSIEGGRVHLVGAGLVDGVRVHMGFRQIGAYVPTVILRFGDVAANRYLARIQGRSGVVVDLGVPILADTLTSAPIVPKPALLYVEDCTDVQVNNGVPSGGSYTSAASYSSVIRTGGVVTGLTVRGLSLPVTFRGVVFDLAHNGNAALGDGTKLNLGPAYDPTVRVAPIGGYAGDVSGSQGGVKLSVGKAYLRDVLGPVAAAAAADFPTPGRVSVLPGGTKLVTVTTTVALGSDGKGTIAFPTGAVSGASPFTAPPLVIVQPAFNYVGGATQVSGTPTASGFQVVNGSVASQTVSVTYIAIGP</sequence>
<keyword evidence="1" id="KW-0732">Signal</keyword>
<proteinExistence type="predicted"/>
<protein>
    <submittedName>
        <fullName evidence="2">Uncharacterized protein</fullName>
    </submittedName>
</protein>
<evidence type="ECO:0000256" key="1">
    <source>
        <dbReference type="SAM" id="SignalP"/>
    </source>
</evidence>
<comment type="caution">
    <text evidence="2">The sequence shown here is derived from an EMBL/GenBank/DDBJ whole genome shotgun (WGS) entry which is preliminary data.</text>
</comment>
<reference evidence="2 3" key="1">
    <citation type="submission" date="2015-03" db="EMBL/GenBank/DDBJ databases">
        <title>Genome sequencing of Methylobacterium variabile DSM 16961.</title>
        <authorList>
            <person name="Chaudhry V."/>
            <person name="Patil P.B."/>
        </authorList>
    </citation>
    <scope>NUCLEOTIDE SEQUENCE [LARGE SCALE GENOMIC DNA]</scope>
    <source>
        <strain evidence="2 3">DSM 16961</strain>
    </source>
</reference>